<sequence length="67" mass="7152">MGLTLDRVSGGQFVNPALDRSCLDRCFFSGGFSLKIPRSHAIGLVSALLAARITTGATSAHNPFFFH</sequence>
<comment type="caution">
    <text evidence="1">The sequence shown here is derived from an EMBL/GenBank/DDBJ whole genome shotgun (WGS) entry which is preliminary data.</text>
</comment>
<proteinExistence type="predicted"/>
<gene>
    <name evidence="1" type="ORF">GHK62_24465</name>
</gene>
<keyword evidence="2" id="KW-1185">Reference proteome</keyword>
<evidence type="ECO:0000313" key="2">
    <source>
        <dbReference type="Proteomes" id="UP000439983"/>
    </source>
</evidence>
<dbReference type="EMBL" id="WITC01000102">
    <property type="protein sequence ID" value="MQX17788.1"/>
    <property type="molecule type" value="Genomic_DNA"/>
</dbReference>
<dbReference type="Proteomes" id="UP000439983">
    <property type="component" value="Unassembled WGS sequence"/>
</dbReference>
<organism evidence="1 2">
    <name type="scientific">Sinorhizobium terangae</name>
    <dbReference type="NCBI Taxonomy" id="110322"/>
    <lineage>
        <taxon>Bacteria</taxon>
        <taxon>Pseudomonadati</taxon>
        <taxon>Pseudomonadota</taxon>
        <taxon>Alphaproteobacteria</taxon>
        <taxon>Hyphomicrobiales</taxon>
        <taxon>Rhizobiaceae</taxon>
        <taxon>Sinorhizobium/Ensifer group</taxon>
        <taxon>Sinorhizobium</taxon>
    </lineage>
</organism>
<dbReference type="RefSeq" id="WP_153441638.1">
    <property type="nucleotide sequence ID" value="NZ_JACIGA010000018.1"/>
</dbReference>
<accession>A0A6N7LKQ1</accession>
<name>A0A6N7LKQ1_SINTE</name>
<protein>
    <submittedName>
        <fullName evidence="1">Uncharacterized protein</fullName>
    </submittedName>
</protein>
<reference evidence="1 2" key="1">
    <citation type="journal article" date="2013" name="Genome Biol.">
        <title>Comparative genomics of the core and accessory genomes of 48 Sinorhizobium strains comprising five genospecies.</title>
        <authorList>
            <person name="Sugawara M."/>
            <person name="Epstein B."/>
            <person name="Badgley B.D."/>
            <person name="Unno T."/>
            <person name="Xu L."/>
            <person name="Reese J."/>
            <person name="Gyaneshwar P."/>
            <person name="Denny R."/>
            <person name="Mudge J."/>
            <person name="Bharti A.K."/>
            <person name="Farmer A.D."/>
            <person name="May G.D."/>
            <person name="Woodward J.E."/>
            <person name="Medigue C."/>
            <person name="Vallenet D."/>
            <person name="Lajus A."/>
            <person name="Rouy Z."/>
            <person name="Martinez-Vaz B."/>
            <person name="Tiffin P."/>
            <person name="Young N.D."/>
            <person name="Sadowsky M.J."/>
        </authorList>
    </citation>
    <scope>NUCLEOTIDE SEQUENCE [LARGE SCALE GENOMIC DNA]</scope>
    <source>
        <strain evidence="1 2">USDA4894</strain>
    </source>
</reference>
<evidence type="ECO:0000313" key="1">
    <source>
        <dbReference type="EMBL" id="MQX17788.1"/>
    </source>
</evidence>
<dbReference type="AlphaFoldDB" id="A0A6N7LKQ1"/>